<dbReference type="EMBL" id="FRDF01000006">
    <property type="protein sequence ID" value="SHN55200.1"/>
    <property type="molecule type" value="Genomic_DNA"/>
</dbReference>
<protein>
    <submittedName>
        <fullName evidence="2">Uncharacterized protein</fullName>
    </submittedName>
</protein>
<feature type="compositionally biased region" description="Gly residues" evidence="1">
    <location>
        <begin position="1"/>
        <end position="15"/>
    </location>
</feature>
<evidence type="ECO:0000313" key="2">
    <source>
        <dbReference type="EMBL" id="SHN55200.1"/>
    </source>
</evidence>
<reference evidence="3" key="1">
    <citation type="submission" date="2016-12" db="EMBL/GenBank/DDBJ databases">
        <authorList>
            <person name="Varghese N."/>
            <person name="Submissions S."/>
        </authorList>
    </citation>
    <scope>NUCLEOTIDE SEQUENCE [LARGE SCALE GENOMIC DNA]</scope>
    <source>
        <strain evidence="3">DSM 11032</strain>
    </source>
</reference>
<proteinExistence type="predicted"/>
<sequence>MVAGMGIGTRSGAGLGTHSVPREPVARAPEGAASLLRAPHALPTGDGSDRREAAGPTLPRSLAPHAFLCRHLIGGAVSVSGHLHHRDVGGFARPSHVLALQRQSEANASRSRTGIMAGDHRAMGERNWHTVRSGCCIVRAGNRRTIRQEFSFVFTVPVAVQRVPSPVRFGTEKTNSLESIENFSISYTPAAGLMWSLPFEE</sequence>
<evidence type="ECO:0000313" key="3">
    <source>
        <dbReference type="Proteomes" id="UP000184391"/>
    </source>
</evidence>
<keyword evidence="3" id="KW-1185">Reference proteome</keyword>
<gene>
    <name evidence="2" type="ORF">SAMN02745193_01286</name>
</gene>
<dbReference type="AlphaFoldDB" id="A0A1M7S9S8"/>
<feature type="region of interest" description="Disordered" evidence="1">
    <location>
        <begin position="1"/>
        <end position="23"/>
    </location>
</feature>
<dbReference type="STRING" id="198312.SAMN02745193_01286"/>
<name>A0A1M7S9S8_9SPHN</name>
<organism evidence="2 3">
    <name type="scientific">Erythrobacter sanguineus</name>
    <dbReference type="NCBI Taxonomy" id="198312"/>
    <lineage>
        <taxon>Bacteria</taxon>
        <taxon>Pseudomonadati</taxon>
        <taxon>Pseudomonadota</taxon>
        <taxon>Alphaproteobacteria</taxon>
        <taxon>Sphingomonadales</taxon>
        <taxon>Erythrobacteraceae</taxon>
        <taxon>Erythrobacter/Porphyrobacter group</taxon>
        <taxon>Erythrobacter</taxon>
    </lineage>
</organism>
<accession>A0A1M7S9S8</accession>
<dbReference type="Proteomes" id="UP000184391">
    <property type="component" value="Unassembled WGS sequence"/>
</dbReference>
<evidence type="ECO:0000256" key="1">
    <source>
        <dbReference type="SAM" id="MobiDB-lite"/>
    </source>
</evidence>